<dbReference type="Gene3D" id="1.10.10.10">
    <property type="entry name" value="Winged helix-like DNA-binding domain superfamily/Winged helix DNA-binding domain"/>
    <property type="match status" value="1"/>
</dbReference>
<protein>
    <submittedName>
        <fullName evidence="4">Transcriptional regulator</fullName>
    </submittedName>
</protein>
<dbReference type="InterPro" id="IPR043129">
    <property type="entry name" value="ATPase_NBD"/>
</dbReference>
<reference evidence="5" key="1">
    <citation type="journal article" date="2019" name="Int. J. Syst. Evol. Microbiol.">
        <title>The Global Catalogue of Microorganisms (GCM) 10K type strain sequencing project: providing services to taxonomists for standard genome sequencing and annotation.</title>
        <authorList>
            <consortium name="The Broad Institute Genomics Platform"/>
            <consortium name="The Broad Institute Genome Sequencing Center for Infectious Disease"/>
            <person name="Wu L."/>
            <person name="Ma J."/>
        </authorList>
    </citation>
    <scope>NUCLEOTIDE SEQUENCE [LARGE SCALE GENOMIC DNA]</scope>
    <source>
        <strain evidence="5">CGMCC 1.14993</strain>
    </source>
</reference>
<dbReference type="AlphaFoldDB" id="A0A8J3AVH8"/>
<comment type="similarity">
    <text evidence="2">Belongs to the ROK (NagC/XylR) family.</text>
</comment>
<sequence>MLRQFVGVHSPKLKSLKLLYSLIRKLGPIKVSTLTELTGYKHTTCVRLLDELVQAGLIIDSGLGVSSGGRKPVMYVVNPTSNYIIGVEITNLYTTVLLLDLHLNILETKKLKMDQGSTGEFTLNFVTNCVDQLLVQNDISREKLLGIGIGLLDPIDSEKGTIINSDSFIAGGWEDLNIINYLEKTNQCPVFINNGTNLAALAEYRLKYGKETDNIIFVSSDMSIRCGVVQQGRLLSHKNEMDDAFGHMIIDVHGQRCSCGSYGCLQAYSSLPAIREEVIKRIKRGESSHLQDCVEDIEDISLHQTLDALEQEDRLSLEVLKDAAYYFGIGLANLIFLLRPDIVICGGTLVPKPFFFDIASDIARSRMKHYPNSPIQIVKSTTAYNIVAQGAGCMVIDFYTEESFS</sequence>
<dbReference type="InterPro" id="IPR000600">
    <property type="entry name" value="ROK"/>
</dbReference>
<dbReference type="SUPFAM" id="SSF53067">
    <property type="entry name" value="Actin-like ATPase domain"/>
    <property type="match status" value="1"/>
</dbReference>
<dbReference type="SUPFAM" id="SSF46785">
    <property type="entry name" value="Winged helix' DNA-binding domain"/>
    <property type="match status" value="1"/>
</dbReference>
<keyword evidence="3" id="KW-0859">Xylose metabolism</keyword>
<dbReference type="PANTHER" id="PTHR18964:SF149">
    <property type="entry name" value="BIFUNCTIONAL UDP-N-ACETYLGLUCOSAMINE 2-EPIMERASE_N-ACETYLMANNOSAMINE KINASE"/>
    <property type="match status" value="1"/>
</dbReference>
<comment type="caution">
    <text evidence="4">The sequence shown here is derived from an EMBL/GenBank/DDBJ whole genome shotgun (WGS) entry which is preliminary data.</text>
</comment>
<dbReference type="RefSeq" id="WP_088001552.1">
    <property type="nucleotide sequence ID" value="NZ_BMHB01000002.1"/>
</dbReference>
<dbReference type="OrthoDB" id="9796533at2"/>
<dbReference type="InterPro" id="IPR036390">
    <property type="entry name" value="WH_DNA-bd_sf"/>
</dbReference>
<dbReference type="Proteomes" id="UP000626244">
    <property type="component" value="Unassembled WGS sequence"/>
</dbReference>
<organism evidence="4 5">
    <name type="scientific">Gottfriedia solisilvae</name>
    <dbReference type="NCBI Taxonomy" id="1516104"/>
    <lineage>
        <taxon>Bacteria</taxon>
        <taxon>Bacillati</taxon>
        <taxon>Bacillota</taxon>
        <taxon>Bacilli</taxon>
        <taxon>Bacillales</taxon>
        <taxon>Bacillaceae</taxon>
        <taxon>Gottfriedia</taxon>
    </lineage>
</organism>
<evidence type="ECO:0000256" key="1">
    <source>
        <dbReference type="ARBA" id="ARBA00002486"/>
    </source>
</evidence>
<dbReference type="GO" id="GO:0042732">
    <property type="term" value="P:D-xylose metabolic process"/>
    <property type="evidence" value="ECO:0007669"/>
    <property type="project" value="UniProtKB-KW"/>
</dbReference>
<gene>
    <name evidence="4" type="ORF">GCM10007380_35610</name>
</gene>
<keyword evidence="3" id="KW-0119">Carbohydrate metabolism</keyword>
<dbReference type="Pfam" id="PF00480">
    <property type="entry name" value="ROK"/>
    <property type="match status" value="1"/>
</dbReference>
<evidence type="ECO:0000256" key="3">
    <source>
        <dbReference type="ARBA" id="ARBA00022629"/>
    </source>
</evidence>
<dbReference type="Gene3D" id="3.30.420.40">
    <property type="match status" value="2"/>
</dbReference>
<evidence type="ECO:0000313" key="5">
    <source>
        <dbReference type="Proteomes" id="UP000626244"/>
    </source>
</evidence>
<dbReference type="InterPro" id="IPR036388">
    <property type="entry name" value="WH-like_DNA-bd_sf"/>
</dbReference>
<evidence type="ECO:0000256" key="2">
    <source>
        <dbReference type="ARBA" id="ARBA00006479"/>
    </source>
</evidence>
<keyword evidence="5" id="KW-1185">Reference proteome</keyword>
<proteinExistence type="inferred from homology"/>
<comment type="function">
    <text evidence="1">Transcriptional repressor of xylose-utilizing enzymes.</text>
</comment>
<accession>A0A8J3AVH8</accession>
<name>A0A8J3AVH8_9BACI</name>
<dbReference type="EMBL" id="BMHB01000002">
    <property type="protein sequence ID" value="GGI16968.1"/>
    <property type="molecule type" value="Genomic_DNA"/>
</dbReference>
<dbReference type="PANTHER" id="PTHR18964">
    <property type="entry name" value="ROK (REPRESSOR, ORF, KINASE) FAMILY"/>
    <property type="match status" value="1"/>
</dbReference>
<evidence type="ECO:0000313" key="4">
    <source>
        <dbReference type="EMBL" id="GGI16968.1"/>
    </source>
</evidence>